<dbReference type="STRING" id="1423820.FC64_GL001250"/>
<dbReference type="NCBIfam" id="NF006825">
    <property type="entry name" value="PRK09347.1-2"/>
    <property type="match status" value="1"/>
</dbReference>
<evidence type="ECO:0000256" key="4">
    <source>
        <dbReference type="ARBA" id="ARBA00022801"/>
    </source>
</evidence>
<keyword evidence="5" id="KW-0862">Zinc</keyword>
<keyword evidence="5" id="KW-0479">Metal-binding</keyword>
<feature type="binding site" evidence="5">
    <location>
        <position position="147"/>
    </location>
    <ligand>
        <name>Zn(2+)</name>
        <dbReference type="ChEBI" id="CHEBI:29105"/>
    </ligand>
</feature>
<keyword evidence="4 5" id="KW-0378">Hydrolase</keyword>
<name>A0A0R1ZCK3_9LACO</name>
<evidence type="ECO:0000259" key="6">
    <source>
        <dbReference type="Pfam" id="PF01227"/>
    </source>
</evidence>
<dbReference type="SUPFAM" id="SSF55620">
    <property type="entry name" value="Tetrahydrobiopterin biosynthesis enzymes-like"/>
    <property type="match status" value="1"/>
</dbReference>
<proteinExistence type="inferred from homology"/>
<evidence type="ECO:0000256" key="3">
    <source>
        <dbReference type="ARBA" id="ARBA00022563"/>
    </source>
</evidence>
<keyword evidence="7" id="KW-0418">Kinase</keyword>
<dbReference type="EC" id="3.5.4.16" evidence="5"/>
<evidence type="ECO:0000256" key="2">
    <source>
        <dbReference type="ARBA" id="ARBA00005080"/>
    </source>
</evidence>
<comment type="pathway">
    <text evidence="2 5">Cofactor biosynthesis; 7,8-dihydroneopterin triphosphate biosynthesis; 7,8-dihydroneopterin triphosphate from GTP: step 1/1.</text>
</comment>
<dbReference type="GO" id="GO:0046654">
    <property type="term" value="P:tetrahydrofolate biosynthetic process"/>
    <property type="evidence" value="ECO:0007669"/>
    <property type="project" value="UniProtKB-UniRule"/>
</dbReference>
<evidence type="ECO:0000313" key="7">
    <source>
        <dbReference type="EMBL" id="KRM52053.1"/>
    </source>
</evidence>
<dbReference type="UniPathway" id="UPA00848">
    <property type="reaction ID" value="UER00151"/>
</dbReference>
<dbReference type="GO" id="GO:0016301">
    <property type="term" value="F:kinase activity"/>
    <property type="evidence" value="ECO:0007669"/>
    <property type="project" value="UniProtKB-KW"/>
</dbReference>
<protein>
    <recommendedName>
        <fullName evidence="5">GTP cyclohydrolase 1</fullName>
        <ecNumber evidence="5">3.5.4.16</ecNumber>
    </recommendedName>
    <alternativeName>
        <fullName evidence="5">GTP cyclohydrolase I</fullName>
        <shortName evidence="5">GTP-CH-I</shortName>
    </alternativeName>
</protein>
<dbReference type="HAMAP" id="MF_00223">
    <property type="entry name" value="FolE"/>
    <property type="match status" value="1"/>
</dbReference>
<dbReference type="InterPro" id="IPR043134">
    <property type="entry name" value="GTP-CH-I_N"/>
</dbReference>
<dbReference type="PANTHER" id="PTHR11109">
    <property type="entry name" value="GTP CYCLOHYDROLASE I"/>
    <property type="match status" value="1"/>
</dbReference>
<feature type="binding site" evidence="5">
    <location>
        <position position="76"/>
    </location>
    <ligand>
        <name>Zn(2+)</name>
        <dbReference type="ChEBI" id="CHEBI:29105"/>
    </ligand>
</feature>
<dbReference type="PATRIC" id="fig|1423820.4.peg.1276"/>
<dbReference type="AlphaFoldDB" id="A0A0R1ZCK3"/>
<evidence type="ECO:0000313" key="8">
    <source>
        <dbReference type="Proteomes" id="UP000051291"/>
    </source>
</evidence>
<evidence type="ECO:0000256" key="1">
    <source>
        <dbReference type="ARBA" id="ARBA00001052"/>
    </source>
</evidence>
<comment type="catalytic activity">
    <reaction evidence="1 5">
        <text>GTP + H2O = 7,8-dihydroneopterin 3'-triphosphate + formate + H(+)</text>
        <dbReference type="Rhea" id="RHEA:17473"/>
        <dbReference type="ChEBI" id="CHEBI:15377"/>
        <dbReference type="ChEBI" id="CHEBI:15378"/>
        <dbReference type="ChEBI" id="CHEBI:15740"/>
        <dbReference type="ChEBI" id="CHEBI:37565"/>
        <dbReference type="ChEBI" id="CHEBI:58462"/>
        <dbReference type="EC" id="3.5.4.16"/>
    </reaction>
</comment>
<dbReference type="GO" id="GO:0006730">
    <property type="term" value="P:one-carbon metabolic process"/>
    <property type="evidence" value="ECO:0007669"/>
    <property type="project" value="UniProtKB-UniRule"/>
</dbReference>
<dbReference type="GO" id="GO:0006729">
    <property type="term" value="P:tetrahydrobiopterin biosynthetic process"/>
    <property type="evidence" value="ECO:0007669"/>
    <property type="project" value="TreeGrafter"/>
</dbReference>
<reference evidence="7 8" key="1">
    <citation type="journal article" date="2015" name="Genome Announc.">
        <title>Expanding the biotechnology potential of lactobacilli through comparative genomics of 213 strains and associated genera.</title>
        <authorList>
            <person name="Sun Z."/>
            <person name="Harris H.M."/>
            <person name="McCann A."/>
            <person name="Guo C."/>
            <person name="Argimon S."/>
            <person name="Zhang W."/>
            <person name="Yang X."/>
            <person name="Jeffery I.B."/>
            <person name="Cooney J.C."/>
            <person name="Kagawa T.F."/>
            <person name="Liu W."/>
            <person name="Song Y."/>
            <person name="Salvetti E."/>
            <person name="Wrobel A."/>
            <person name="Rasinkangas P."/>
            <person name="Parkhill J."/>
            <person name="Rea M.C."/>
            <person name="O'Sullivan O."/>
            <person name="Ritari J."/>
            <person name="Douillard F.P."/>
            <person name="Paul Ross R."/>
            <person name="Yang R."/>
            <person name="Briner A.E."/>
            <person name="Felis G.E."/>
            <person name="de Vos W.M."/>
            <person name="Barrangou R."/>
            <person name="Klaenhammer T.R."/>
            <person name="Caufield P.W."/>
            <person name="Cui Y."/>
            <person name="Zhang H."/>
            <person name="O'Toole P.W."/>
        </authorList>
    </citation>
    <scope>NUCLEOTIDE SEQUENCE [LARGE SCALE GENOMIC DNA]</scope>
    <source>
        <strain evidence="7 8">DSM 20653</strain>
    </source>
</reference>
<dbReference type="PANTHER" id="PTHR11109:SF7">
    <property type="entry name" value="GTP CYCLOHYDROLASE 1"/>
    <property type="match status" value="1"/>
</dbReference>
<organism evidence="7 8">
    <name type="scientific">Ligilactobacillus araffinosus DSM 20653</name>
    <dbReference type="NCBI Taxonomy" id="1423820"/>
    <lineage>
        <taxon>Bacteria</taxon>
        <taxon>Bacillati</taxon>
        <taxon>Bacillota</taxon>
        <taxon>Bacilli</taxon>
        <taxon>Lactobacillales</taxon>
        <taxon>Lactobacillaceae</taxon>
        <taxon>Ligilactobacillus</taxon>
    </lineage>
</organism>
<evidence type="ECO:0000256" key="5">
    <source>
        <dbReference type="HAMAP-Rule" id="MF_00223"/>
    </source>
</evidence>
<dbReference type="Gene3D" id="1.10.286.10">
    <property type="match status" value="1"/>
</dbReference>
<keyword evidence="5" id="KW-0547">Nucleotide-binding</keyword>
<dbReference type="GO" id="GO:0005525">
    <property type="term" value="F:GTP binding"/>
    <property type="evidence" value="ECO:0007669"/>
    <property type="project" value="UniProtKB-KW"/>
</dbReference>
<comment type="subunit">
    <text evidence="5">Homopolymer.</text>
</comment>
<dbReference type="Proteomes" id="UP000051291">
    <property type="component" value="Unassembled WGS sequence"/>
</dbReference>
<dbReference type="NCBIfam" id="NF006826">
    <property type="entry name" value="PRK09347.1-3"/>
    <property type="match status" value="1"/>
</dbReference>
<dbReference type="EMBL" id="AYYZ01000029">
    <property type="protein sequence ID" value="KRM52053.1"/>
    <property type="molecule type" value="Genomic_DNA"/>
</dbReference>
<dbReference type="Gene3D" id="3.30.1130.10">
    <property type="match status" value="1"/>
</dbReference>
<dbReference type="GO" id="GO:0005737">
    <property type="term" value="C:cytoplasm"/>
    <property type="evidence" value="ECO:0007669"/>
    <property type="project" value="TreeGrafter"/>
</dbReference>
<feature type="binding site" evidence="5">
    <location>
        <position position="79"/>
    </location>
    <ligand>
        <name>Zn(2+)</name>
        <dbReference type="ChEBI" id="CHEBI:29105"/>
    </ligand>
</feature>
<comment type="caution">
    <text evidence="7">The sequence shown here is derived from an EMBL/GenBank/DDBJ whole genome shotgun (WGS) entry which is preliminary data.</text>
</comment>
<dbReference type="GO" id="GO:0008270">
    <property type="term" value="F:zinc ion binding"/>
    <property type="evidence" value="ECO:0007669"/>
    <property type="project" value="UniProtKB-UniRule"/>
</dbReference>
<gene>
    <name evidence="5" type="primary">folE</name>
    <name evidence="7" type="ORF">FC64_GL001250</name>
</gene>
<keyword evidence="3 5" id="KW-0554">One-carbon metabolism</keyword>
<sequence length="185" mass="21333">MKDNIEKIITQLLESIGEDPSRPGIVETPKRIEKMYQEIFSSINQENFTDFKLFDNDAVNENQDIIVTDIPFYSMCEHHMLPFFGVAHVAYIPNDKIIGLSKIPRLVDFVTKKLTLQEKVTRDIALQLNKILHPKGVAVQTEARHMCIEMRGIKKTNSTTKVKYYDGIYQENNHMLDNFISTING</sequence>
<keyword evidence="7" id="KW-0808">Transferase</keyword>
<keyword evidence="8" id="KW-1185">Reference proteome</keyword>
<dbReference type="InterPro" id="IPR001474">
    <property type="entry name" value="GTP_CycHdrlase_I"/>
</dbReference>
<dbReference type="Pfam" id="PF01227">
    <property type="entry name" value="GTP_cyclohydroI"/>
    <property type="match status" value="1"/>
</dbReference>
<keyword evidence="5" id="KW-0342">GTP-binding</keyword>
<feature type="domain" description="GTP cyclohydrolase I" evidence="6">
    <location>
        <begin position="5"/>
        <end position="183"/>
    </location>
</feature>
<comment type="similarity">
    <text evidence="5">Belongs to the GTP cyclohydrolase I family.</text>
</comment>
<accession>A0A0R1ZCK3</accession>
<dbReference type="InterPro" id="IPR020602">
    <property type="entry name" value="GTP_CycHdrlase_I_dom"/>
</dbReference>
<dbReference type="NCBIfam" id="TIGR00063">
    <property type="entry name" value="folE"/>
    <property type="match status" value="1"/>
</dbReference>
<dbReference type="FunFam" id="3.30.1130.10:FF:000001">
    <property type="entry name" value="GTP cyclohydrolase 1"/>
    <property type="match status" value="1"/>
</dbReference>
<dbReference type="GO" id="GO:0003934">
    <property type="term" value="F:GTP cyclohydrolase I activity"/>
    <property type="evidence" value="ECO:0007669"/>
    <property type="project" value="UniProtKB-UniRule"/>
</dbReference>
<dbReference type="InterPro" id="IPR043133">
    <property type="entry name" value="GTP-CH-I_C/QueF"/>
</dbReference>